<dbReference type="Gene3D" id="3.30.70.3290">
    <property type="match status" value="1"/>
</dbReference>
<dbReference type="PANTHER" id="PTHR43775:SF13">
    <property type="entry name" value="POLYKETIDE SYNTHASE 1"/>
    <property type="match status" value="1"/>
</dbReference>
<dbReference type="Gene3D" id="3.10.129.110">
    <property type="entry name" value="Polyketide synthase dehydratase"/>
    <property type="match status" value="1"/>
</dbReference>
<feature type="active site" description="Proton donor; for dehydratase activity" evidence="1">
    <location>
        <position position="316"/>
    </location>
</feature>
<dbReference type="Pfam" id="PF21089">
    <property type="entry name" value="PKS_DH_N"/>
    <property type="match status" value="1"/>
</dbReference>
<dbReference type="InterPro" id="IPR042104">
    <property type="entry name" value="PKS_dehydratase_sf"/>
</dbReference>
<feature type="region of interest" description="Disordered" evidence="2">
    <location>
        <begin position="427"/>
        <end position="449"/>
    </location>
</feature>
<feature type="region of interest" description="N-terminal hotdog fold" evidence="1">
    <location>
        <begin position="87"/>
        <end position="222"/>
    </location>
</feature>
<dbReference type="Pfam" id="PF14765">
    <property type="entry name" value="PS-DH"/>
    <property type="match status" value="1"/>
</dbReference>
<dbReference type="AlphaFoldDB" id="A0A8H6L5L3"/>
<organism evidence="4 5">
    <name type="scientific">Letharia columbiana</name>
    <dbReference type="NCBI Taxonomy" id="112416"/>
    <lineage>
        <taxon>Eukaryota</taxon>
        <taxon>Fungi</taxon>
        <taxon>Dikarya</taxon>
        <taxon>Ascomycota</taxon>
        <taxon>Pezizomycotina</taxon>
        <taxon>Lecanoromycetes</taxon>
        <taxon>OSLEUM clade</taxon>
        <taxon>Lecanoromycetidae</taxon>
        <taxon>Lecanorales</taxon>
        <taxon>Lecanorineae</taxon>
        <taxon>Parmeliaceae</taxon>
        <taxon>Letharia</taxon>
    </lineage>
</organism>
<dbReference type="InterPro" id="IPR020807">
    <property type="entry name" value="PKS_DH"/>
</dbReference>
<dbReference type="EMBL" id="JACCJC010000019">
    <property type="protein sequence ID" value="KAF6236366.1"/>
    <property type="molecule type" value="Genomic_DNA"/>
</dbReference>
<reference evidence="4 5" key="1">
    <citation type="journal article" date="2020" name="Genomics">
        <title>Complete, high-quality genomes from long-read metagenomic sequencing of two wolf lichen thalli reveals enigmatic genome architecture.</title>
        <authorList>
            <person name="McKenzie S.K."/>
            <person name="Walston R.F."/>
            <person name="Allen J.L."/>
        </authorList>
    </citation>
    <scope>NUCLEOTIDE SEQUENCE [LARGE SCALE GENOMIC DNA]</scope>
    <source>
        <strain evidence="4">WasteWater2</strain>
    </source>
</reference>
<dbReference type="InterPro" id="IPR001227">
    <property type="entry name" value="Ac_transferase_dom_sf"/>
</dbReference>
<dbReference type="GO" id="GO:0006633">
    <property type="term" value="P:fatty acid biosynthetic process"/>
    <property type="evidence" value="ECO:0007669"/>
    <property type="project" value="TreeGrafter"/>
</dbReference>
<dbReference type="PANTHER" id="PTHR43775">
    <property type="entry name" value="FATTY ACID SYNTHASE"/>
    <property type="match status" value="1"/>
</dbReference>
<dbReference type="InterPro" id="IPR050091">
    <property type="entry name" value="PKS_NRPS_Biosynth_Enz"/>
</dbReference>
<dbReference type="GeneID" id="59287120"/>
<dbReference type="InterPro" id="IPR049900">
    <property type="entry name" value="PKS_mFAS_DH"/>
</dbReference>
<feature type="region of interest" description="C-terminal hotdog fold" evidence="1">
    <location>
        <begin position="251"/>
        <end position="408"/>
    </location>
</feature>
<sequence>MELSPPRKIDYLPSLKRNTDALQSALQLASELLIRGCAIDLSAVNQANGKKPAVLVDLPTYPWNHEHSYWHETRLSRNHRLRKFGRSDILGVQAVDSNDIEPRWRNIIELDNLPWLRDHKVQSDVVCPMTFFLTMAMEAAHQHALTGGVPFTKYVLREVSVGQALVLPESSQIETVLNLRPLGESTRASSDLWYEFIIFSWNQERGWMEHCRGQIAVQLDNHSNPVEGQRSLETGRSLVVESNSRTAEASVNGVECEKIYETFTSMGLEFGPSFRNLVECRTGASSVYGRLRIPHTKDRMPHEAESDYIVHPGFLDSCFQVSFPMLTEGLKLLSGTPIASRVEEISVSRDIHRIKDEHIEIYGSGASKSLVEQTIGSISVMGTDHDRGVPLISVNGFTSTTLSNKAVGLDATGTTYPCWKMEWQPHPDFPGSSEKGVNGHTNGELAPTEDHELSGDVLIVCSKIPTRVSLARLQDTLGPTGTKHPTVVSLAALERH</sequence>
<evidence type="ECO:0000259" key="3">
    <source>
        <dbReference type="PROSITE" id="PS52019"/>
    </source>
</evidence>
<accession>A0A8H6L5L3</accession>
<comment type="caution">
    <text evidence="4">The sequence shown here is derived from an EMBL/GenBank/DDBJ whole genome shotgun (WGS) entry which is preliminary data.</text>
</comment>
<dbReference type="GO" id="GO:0004312">
    <property type="term" value="F:fatty acid synthase activity"/>
    <property type="evidence" value="ECO:0007669"/>
    <property type="project" value="TreeGrafter"/>
</dbReference>
<evidence type="ECO:0000256" key="1">
    <source>
        <dbReference type="PROSITE-ProRule" id="PRU01363"/>
    </source>
</evidence>
<dbReference type="InterPro" id="IPR049551">
    <property type="entry name" value="PKS_DH_C"/>
</dbReference>
<proteinExistence type="predicted"/>
<evidence type="ECO:0000313" key="5">
    <source>
        <dbReference type="Proteomes" id="UP000578531"/>
    </source>
</evidence>
<gene>
    <name evidence="4" type="ORF">HO173_005457</name>
</gene>
<feature type="active site" description="Proton acceptor; for dehydratase activity" evidence="1">
    <location>
        <position position="119"/>
    </location>
</feature>
<dbReference type="Gene3D" id="3.40.366.10">
    <property type="entry name" value="Malonyl-Coenzyme A Acyl Carrier Protein, domain 2"/>
    <property type="match status" value="1"/>
</dbReference>
<dbReference type="RefSeq" id="XP_037165712.1">
    <property type="nucleotide sequence ID" value="XM_037307374.1"/>
</dbReference>
<dbReference type="GO" id="GO:0044550">
    <property type="term" value="P:secondary metabolite biosynthetic process"/>
    <property type="evidence" value="ECO:0007669"/>
    <property type="project" value="UniProtKB-ARBA"/>
</dbReference>
<dbReference type="OrthoDB" id="329835at2759"/>
<dbReference type="PROSITE" id="PS52019">
    <property type="entry name" value="PKS_MFAS_DH"/>
    <property type="match status" value="1"/>
</dbReference>
<dbReference type="InterPro" id="IPR049552">
    <property type="entry name" value="PKS_DH_N"/>
</dbReference>
<dbReference type="Proteomes" id="UP000578531">
    <property type="component" value="Unassembled WGS sequence"/>
</dbReference>
<name>A0A8H6L5L3_9LECA</name>
<protein>
    <recommendedName>
        <fullName evidence="3">PKS/mFAS DH domain-containing protein</fullName>
    </recommendedName>
</protein>
<dbReference type="SMART" id="SM00826">
    <property type="entry name" value="PKS_DH"/>
    <property type="match status" value="1"/>
</dbReference>
<evidence type="ECO:0000313" key="4">
    <source>
        <dbReference type="EMBL" id="KAF6236366.1"/>
    </source>
</evidence>
<keyword evidence="5" id="KW-1185">Reference proteome</keyword>
<feature type="domain" description="PKS/mFAS DH" evidence="3">
    <location>
        <begin position="87"/>
        <end position="408"/>
    </location>
</feature>
<evidence type="ECO:0000256" key="2">
    <source>
        <dbReference type="SAM" id="MobiDB-lite"/>
    </source>
</evidence>